<evidence type="ECO:0000259" key="12">
    <source>
        <dbReference type="PROSITE" id="PS50108"/>
    </source>
</evidence>
<dbReference type="CDD" id="cd01093">
    <property type="entry name" value="CRIB_PAK_like"/>
    <property type="match status" value="1"/>
</dbReference>
<dbReference type="PROSITE" id="PS00107">
    <property type="entry name" value="PROTEIN_KINASE_ATP"/>
    <property type="match status" value="1"/>
</dbReference>
<dbReference type="InterPro" id="IPR000719">
    <property type="entry name" value="Prot_kinase_dom"/>
</dbReference>
<sequence>MSDNGELEDKPPAPPVRMSSNFGIKDSMSTNPSSKPLPSVPEEKRDKPQSLFTFIDKERPEISNPSDFEHTIHVGFDSVTGEFTGMPEQWARLLQTSNITKSEQKKNPQAVLDVLKFYDSTGNNRQKYLSFTDKDAPPAKKGSEQSPVKDPDDDDDGEAPPPVVAPRPQHTISVSEDFLSYISCQIGILLNFFISYWFLSEHHIVGVFVVWIGIHSFCHRSYSRTIVSIGDPKKKYTRYEKIGQGASGTVYTAIDVATGQEVAIKQINLQKQPKKELIINEILVMKELKNPNIVNYVDSFLVGDELFVVMEYLAGGSLTDVVTETCMDEAQIAAVCRECLQALEFLHLNQVIHRDIKSDNVLLGMDGSVKLTDFGFCAQITPEQSKRSTMVGTPYWMAPEVVTRKAYGPKVDIWSLGIMAIEMVEGEPPYLNENPLRALYLIATNGTPELQNPEKLSPIFRDFLNRCLEMDVEKRGGGKELLQHPFLKLAKPLSSLTPLILAAKEAMKSNR</sequence>
<dbReference type="CDD" id="cd06655">
    <property type="entry name" value="STKc_PAK2"/>
    <property type="match status" value="1"/>
</dbReference>
<evidence type="ECO:0000259" key="11">
    <source>
        <dbReference type="PROSITE" id="PS50011"/>
    </source>
</evidence>
<name>A0A671K9W9_9TELE</name>
<dbReference type="Pfam" id="PF00786">
    <property type="entry name" value="PBD"/>
    <property type="match status" value="1"/>
</dbReference>
<keyword evidence="8 9" id="KW-0067">ATP-binding</keyword>
<dbReference type="PANTHER" id="PTHR45832:SF21">
    <property type="entry name" value="NON-SPECIFIC SERINE_THREONINE PROTEIN KINASE"/>
    <property type="match status" value="1"/>
</dbReference>
<feature type="domain" description="CRIB" evidence="12">
    <location>
        <begin position="62"/>
        <end position="75"/>
    </location>
</feature>
<feature type="compositionally biased region" description="Polar residues" evidence="10">
    <location>
        <begin position="18"/>
        <end position="36"/>
    </location>
</feature>
<evidence type="ECO:0000256" key="1">
    <source>
        <dbReference type="ARBA" id="ARBA00004496"/>
    </source>
</evidence>
<dbReference type="PROSITE" id="PS50108">
    <property type="entry name" value="CRIB"/>
    <property type="match status" value="1"/>
</dbReference>
<evidence type="ECO:0000313" key="13">
    <source>
        <dbReference type="Ensembl" id="ENSSANP00000004207.1"/>
    </source>
</evidence>
<dbReference type="InterPro" id="IPR008271">
    <property type="entry name" value="Ser/Thr_kinase_AS"/>
</dbReference>
<keyword evidence="7" id="KW-0418">Kinase</keyword>
<organism evidence="13 14">
    <name type="scientific">Sinocyclocheilus anshuiensis</name>
    <dbReference type="NCBI Taxonomy" id="1608454"/>
    <lineage>
        <taxon>Eukaryota</taxon>
        <taxon>Metazoa</taxon>
        <taxon>Chordata</taxon>
        <taxon>Craniata</taxon>
        <taxon>Vertebrata</taxon>
        <taxon>Euteleostomi</taxon>
        <taxon>Actinopterygii</taxon>
        <taxon>Neopterygii</taxon>
        <taxon>Teleostei</taxon>
        <taxon>Ostariophysi</taxon>
        <taxon>Cypriniformes</taxon>
        <taxon>Cyprinidae</taxon>
        <taxon>Cyprininae</taxon>
        <taxon>Sinocyclocheilus</taxon>
    </lineage>
</organism>
<dbReference type="SMART" id="SM00220">
    <property type="entry name" value="S_TKc"/>
    <property type="match status" value="1"/>
</dbReference>
<evidence type="ECO:0000256" key="2">
    <source>
        <dbReference type="ARBA" id="ARBA00012513"/>
    </source>
</evidence>
<evidence type="ECO:0000313" key="14">
    <source>
        <dbReference type="Proteomes" id="UP000472260"/>
    </source>
</evidence>
<dbReference type="Ensembl" id="ENSSANT00000004517.1">
    <property type="protein sequence ID" value="ENSSANP00000004207.1"/>
    <property type="gene ID" value="ENSSANG00000001961.1"/>
</dbReference>
<evidence type="ECO:0000256" key="4">
    <source>
        <dbReference type="ARBA" id="ARBA00022527"/>
    </source>
</evidence>
<keyword evidence="14" id="KW-1185">Reference proteome</keyword>
<gene>
    <name evidence="13" type="primary">LOC107684413</name>
</gene>
<keyword evidence="5" id="KW-0808">Transferase</keyword>
<protein>
    <recommendedName>
        <fullName evidence="2">non-specific serine/threonine protein kinase</fullName>
        <ecNumber evidence="2">2.7.11.1</ecNumber>
    </recommendedName>
</protein>
<reference evidence="13" key="1">
    <citation type="submission" date="2025-08" db="UniProtKB">
        <authorList>
            <consortium name="Ensembl"/>
        </authorList>
    </citation>
    <scope>IDENTIFICATION</scope>
</reference>
<accession>A0A671K9W9</accession>
<dbReference type="EC" id="2.7.11.1" evidence="2"/>
<dbReference type="SUPFAM" id="SSF56112">
    <property type="entry name" value="Protein kinase-like (PK-like)"/>
    <property type="match status" value="1"/>
</dbReference>
<dbReference type="SMART" id="SM00285">
    <property type="entry name" value="PBD"/>
    <property type="match status" value="1"/>
</dbReference>
<keyword evidence="6 9" id="KW-0547">Nucleotide-binding</keyword>
<dbReference type="PROSITE" id="PS00108">
    <property type="entry name" value="PROTEIN_KINASE_ST"/>
    <property type="match status" value="1"/>
</dbReference>
<reference evidence="13" key="2">
    <citation type="submission" date="2025-09" db="UniProtKB">
        <authorList>
            <consortium name="Ensembl"/>
        </authorList>
    </citation>
    <scope>IDENTIFICATION</scope>
</reference>
<dbReference type="InterPro" id="IPR033923">
    <property type="entry name" value="PAK_BD"/>
</dbReference>
<dbReference type="InterPro" id="IPR000095">
    <property type="entry name" value="CRIB_dom"/>
</dbReference>
<evidence type="ECO:0000256" key="10">
    <source>
        <dbReference type="SAM" id="MobiDB-lite"/>
    </source>
</evidence>
<dbReference type="InterPro" id="IPR036936">
    <property type="entry name" value="CRIB_dom_sf"/>
</dbReference>
<dbReference type="PROSITE" id="PS50011">
    <property type="entry name" value="PROTEIN_KINASE_DOM"/>
    <property type="match status" value="1"/>
</dbReference>
<dbReference type="InterPro" id="IPR035064">
    <property type="entry name" value="STK_PAK2"/>
</dbReference>
<dbReference type="GO" id="GO:0005524">
    <property type="term" value="F:ATP binding"/>
    <property type="evidence" value="ECO:0007669"/>
    <property type="project" value="UniProtKB-UniRule"/>
</dbReference>
<dbReference type="FunFam" id="3.90.810.10:FF:000001">
    <property type="entry name" value="Non-specific serine/threonine protein kinase"/>
    <property type="match status" value="1"/>
</dbReference>
<dbReference type="InterPro" id="IPR017441">
    <property type="entry name" value="Protein_kinase_ATP_BS"/>
</dbReference>
<dbReference type="InterPro" id="IPR051931">
    <property type="entry name" value="PAK3-like"/>
</dbReference>
<proteinExistence type="predicted"/>
<dbReference type="Pfam" id="PF00069">
    <property type="entry name" value="Pkinase"/>
    <property type="match status" value="1"/>
</dbReference>
<evidence type="ECO:0000256" key="7">
    <source>
        <dbReference type="ARBA" id="ARBA00022777"/>
    </source>
</evidence>
<feature type="region of interest" description="Disordered" evidence="10">
    <location>
        <begin position="1"/>
        <end position="69"/>
    </location>
</feature>
<dbReference type="Proteomes" id="UP000472260">
    <property type="component" value="Unassembled WGS sequence"/>
</dbReference>
<dbReference type="Gene3D" id="3.90.810.10">
    <property type="entry name" value="CRIB domain"/>
    <property type="match status" value="1"/>
</dbReference>
<feature type="compositionally biased region" description="Basic and acidic residues" evidence="10">
    <location>
        <begin position="132"/>
        <end position="150"/>
    </location>
</feature>
<dbReference type="AlphaFoldDB" id="A0A671K9W9"/>
<evidence type="ECO:0000256" key="6">
    <source>
        <dbReference type="ARBA" id="ARBA00022741"/>
    </source>
</evidence>
<dbReference type="Gene3D" id="1.10.510.10">
    <property type="entry name" value="Transferase(Phosphotransferase) domain 1"/>
    <property type="match status" value="1"/>
</dbReference>
<dbReference type="GO" id="GO:0004674">
    <property type="term" value="F:protein serine/threonine kinase activity"/>
    <property type="evidence" value="ECO:0007669"/>
    <property type="project" value="UniProtKB-KW"/>
</dbReference>
<feature type="compositionally biased region" description="Basic and acidic residues" evidence="10">
    <location>
        <begin position="55"/>
        <end position="69"/>
    </location>
</feature>
<evidence type="ECO:0000256" key="8">
    <source>
        <dbReference type="ARBA" id="ARBA00022840"/>
    </source>
</evidence>
<feature type="binding site" evidence="9">
    <location>
        <position position="265"/>
    </location>
    <ligand>
        <name>ATP</name>
        <dbReference type="ChEBI" id="CHEBI:30616"/>
    </ligand>
</feature>
<keyword evidence="3" id="KW-0963">Cytoplasm</keyword>
<evidence type="ECO:0000256" key="9">
    <source>
        <dbReference type="PROSITE-ProRule" id="PRU10141"/>
    </source>
</evidence>
<evidence type="ECO:0000256" key="5">
    <source>
        <dbReference type="ARBA" id="ARBA00022679"/>
    </source>
</evidence>
<comment type="subcellular location">
    <subcellularLocation>
        <location evidence="1">Cytoplasm</location>
    </subcellularLocation>
</comment>
<keyword evidence="4" id="KW-0723">Serine/threonine-protein kinase</keyword>
<feature type="domain" description="Protein kinase" evidence="11">
    <location>
        <begin position="236"/>
        <end position="487"/>
    </location>
</feature>
<evidence type="ECO:0000256" key="3">
    <source>
        <dbReference type="ARBA" id="ARBA00022490"/>
    </source>
</evidence>
<feature type="region of interest" description="Disordered" evidence="10">
    <location>
        <begin position="128"/>
        <end position="168"/>
    </location>
</feature>
<dbReference type="FunFam" id="1.10.510.10:FF:000011">
    <property type="entry name" value="Non-specific serine/threonine protein kinase"/>
    <property type="match status" value="1"/>
</dbReference>
<dbReference type="PANTHER" id="PTHR45832">
    <property type="entry name" value="SERINE/THREONINE-PROTEIN KINASE SAMKA-RELATED-RELATED"/>
    <property type="match status" value="1"/>
</dbReference>
<dbReference type="InterPro" id="IPR011009">
    <property type="entry name" value="Kinase-like_dom_sf"/>
</dbReference>
<dbReference type="Gene3D" id="3.30.200.20">
    <property type="entry name" value="Phosphorylase Kinase, domain 1"/>
    <property type="match status" value="1"/>
</dbReference>
<dbReference type="GO" id="GO:0005737">
    <property type="term" value="C:cytoplasm"/>
    <property type="evidence" value="ECO:0007669"/>
    <property type="project" value="UniProtKB-SubCell"/>
</dbReference>